<comment type="similarity">
    <text evidence="1">Belongs to the NOP5/NOP56 family.</text>
</comment>
<dbReference type="Pfam" id="PF01798">
    <property type="entry name" value="Nop"/>
    <property type="match status" value="1"/>
</dbReference>
<evidence type="ECO:0000256" key="1">
    <source>
        <dbReference type="ARBA" id="ARBA00009211"/>
    </source>
</evidence>
<feature type="compositionally biased region" description="Basic residues" evidence="2">
    <location>
        <begin position="381"/>
        <end position="399"/>
    </location>
</feature>
<dbReference type="EMBL" id="JACATA010000018">
    <property type="protein sequence ID" value="NWJ68760.1"/>
    <property type="molecule type" value="Genomic_DNA"/>
</dbReference>
<dbReference type="Proteomes" id="UP000554454">
    <property type="component" value="Unassembled WGS sequence"/>
</dbReference>
<feature type="domain" description="Nop" evidence="3">
    <location>
        <begin position="251"/>
        <end position="365"/>
    </location>
</feature>
<gene>
    <name evidence="4" type="ORF">HX834_05390</name>
</gene>
<dbReference type="PANTHER" id="PTHR10894">
    <property type="entry name" value="NUCLEOLAR PROTEIN 5 NUCLEOLAR PROTEIN NOP5 NOP58"/>
    <property type="match status" value="1"/>
</dbReference>
<dbReference type="GO" id="GO:0031428">
    <property type="term" value="C:box C/D methylation guide snoRNP complex"/>
    <property type="evidence" value="ECO:0007669"/>
    <property type="project" value="InterPro"/>
</dbReference>
<dbReference type="AlphaFoldDB" id="A0A7K4MZV7"/>
<dbReference type="GO" id="GO:0030515">
    <property type="term" value="F:snoRNA binding"/>
    <property type="evidence" value="ECO:0007669"/>
    <property type="project" value="InterPro"/>
</dbReference>
<comment type="caution">
    <text evidence="4">The sequence shown here is derived from an EMBL/GenBank/DDBJ whole genome shotgun (WGS) entry which is preliminary data.</text>
</comment>
<evidence type="ECO:0000259" key="3">
    <source>
        <dbReference type="PROSITE" id="PS51358"/>
    </source>
</evidence>
<dbReference type="SMART" id="SM00931">
    <property type="entry name" value="NOSIC"/>
    <property type="match status" value="1"/>
</dbReference>
<dbReference type="Gene3D" id="1.10.287.4070">
    <property type="match status" value="1"/>
</dbReference>
<dbReference type="SUPFAM" id="SSF89124">
    <property type="entry name" value="Nop domain"/>
    <property type="match status" value="1"/>
</dbReference>
<keyword evidence="5" id="KW-1185">Reference proteome</keyword>
<feature type="region of interest" description="Disordered" evidence="2">
    <location>
        <begin position="377"/>
        <end position="399"/>
    </location>
</feature>
<evidence type="ECO:0000313" key="4">
    <source>
        <dbReference type="EMBL" id="NWJ68760.1"/>
    </source>
</evidence>
<sequence length="399" mass="44691">MYSTILTELGIAVFDDKKCLKTFPFENPAEEYVLVKKHESKLSELGKFLANGENVIVNDHGLLDILKKKSIDVQLMDAEQIDNIQSTKTKLLVNSGFANDENDAMEKLREFAIQLSSSKVTEVSQSPDLHIIQAINTLDETDKIINSISSRLREWYGLHFPELDNLIDSINGYSQIVLSGTRENISKEDFEKAGFSKDKVEMLSLIKEKSRGGNISEKNFVIVQSLAKQILNLFELRKNIEEHVDEQMKEEAPNISAILGTAVGARILAHAGSLNRLGRMPASTIQILGAEKALFRSLKTGANPPKHGILFQHAAVHAAPRWQRGKIARAVAAKAAIAARVDLFKAGLNETLLEKLNVRVKEIGDKYKKPVIKELKPEPKVKRKKSGRFMKRRRKSFGR</sequence>
<dbReference type="InterPro" id="IPR012976">
    <property type="entry name" value="NOSIC"/>
</dbReference>
<dbReference type="InterPro" id="IPR002687">
    <property type="entry name" value="Nop_dom"/>
</dbReference>
<dbReference type="PANTHER" id="PTHR10894:SF0">
    <property type="entry name" value="NUCLEOLAR PROTEIN 56"/>
    <property type="match status" value="1"/>
</dbReference>
<accession>A0A7K4MZV7</accession>
<protein>
    <submittedName>
        <fullName evidence="4">Ribonucleotide-diphosphate reductase subunit beta</fullName>
    </submittedName>
</protein>
<dbReference type="InterPro" id="IPR045056">
    <property type="entry name" value="Nop56/Nop58"/>
</dbReference>
<dbReference type="PROSITE" id="PS51358">
    <property type="entry name" value="NOP"/>
    <property type="match status" value="1"/>
</dbReference>
<evidence type="ECO:0000313" key="5">
    <source>
        <dbReference type="Proteomes" id="UP000554454"/>
    </source>
</evidence>
<name>A0A7K4MZV7_9ARCH</name>
<reference evidence="4 5" key="1">
    <citation type="journal article" date="2019" name="Environ. Microbiol.">
        <title>Genomics insights into ecotype formation of ammonia-oxidizing archaea in the deep ocean.</title>
        <authorList>
            <person name="Wang Y."/>
            <person name="Huang J.M."/>
            <person name="Cui G.J."/>
            <person name="Nunoura T."/>
            <person name="Takaki Y."/>
            <person name="Li W.L."/>
            <person name="Li J."/>
            <person name="Gao Z.M."/>
            <person name="Takai K."/>
            <person name="Zhang A.Q."/>
            <person name="Stepanauskas R."/>
        </authorList>
    </citation>
    <scope>NUCLEOTIDE SEQUENCE [LARGE SCALE GENOMIC DNA]</scope>
    <source>
        <strain evidence="4 5">D17</strain>
    </source>
</reference>
<dbReference type="InterPro" id="IPR042239">
    <property type="entry name" value="Nop_C"/>
</dbReference>
<proteinExistence type="inferred from homology"/>
<evidence type="ECO:0000256" key="2">
    <source>
        <dbReference type="SAM" id="MobiDB-lite"/>
    </source>
</evidence>
<organism evidence="4 5">
    <name type="scientific">Marine Group I thaumarchaeote</name>
    <dbReference type="NCBI Taxonomy" id="2511932"/>
    <lineage>
        <taxon>Archaea</taxon>
        <taxon>Nitrososphaerota</taxon>
        <taxon>Marine Group I</taxon>
    </lineage>
</organism>
<dbReference type="Gene3D" id="1.10.246.90">
    <property type="entry name" value="Nop domain"/>
    <property type="match status" value="1"/>
</dbReference>
<dbReference type="InterPro" id="IPR036070">
    <property type="entry name" value="Nop_dom_sf"/>
</dbReference>